<reference evidence="1" key="1">
    <citation type="submission" date="2018-05" db="EMBL/GenBank/DDBJ databases">
        <title>Reclassification of Methylarcula marina and Methylarcula terricola as Paracoccus methylarcula sp.nov., comb.nov. and Paracoccus terricola comb.nov.</title>
        <authorList>
            <person name="Shmareva M.N."/>
            <person name="Doronina N.V."/>
            <person name="Vasilenko O.V."/>
            <person name="Tarlachkov S.V."/>
            <person name="Trotsenko Y.A."/>
        </authorList>
    </citation>
    <scope>NUCLEOTIDE SEQUENCE [LARGE SCALE GENOMIC DNA]</scope>
    <source>
        <strain evidence="1">VKM B-2159</strain>
    </source>
</reference>
<dbReference type="EMBL" id="PXNQ02000010">
    <property type="protein sequence ID" value="RNF33564.1"/>
    <property type="molecule type" value="Genomic_DNA"/>
</dbReference>
<gene>
    <name evidence="1" type="ORF">A7A09_015740</name>
</gene>
<accession>A0A3R7LIZ1</accession>
<dbReference type="OrthoDB" id="7861378at2"/>
<name>A0A3R7LIZ1_9RHOB</name>
<dbReference type="Proteomes" id="UP000238137">
    <property type="component" value="Unassembled WGS sequence"/>
</dbReference>
<protein>
    <recommendedName>
        <fullName evidence="3">SMI1/KNR4 family protein</fullName>
    </recommendedName>
</protein>
<dbReference type="RefSeq" id="WP_106692293.1">
    <property type="nucleotide sequence ID" value="NZ_PXNQ02000010.1"/>
</dbReference>
<dbReference type="AlphaFoldDB" id="A0A3R7LIZ1"/>
<keyword evidence="2" id="KW-1185">Reference proteome</keyword>
<sequence>MTSLFKLVLDEERTLRPAFILERGFSARVFPDHIDRNEFFSFAARDQNETAESVAIHHAEYGAEEETLIRNDVSSAWKAVFELSHEDIVVEFAGRNLFLWLPAGEHMYVAFGSSAIIEALGDLNDLNREFDEYVEESGLTEQGKAFLRDCSRKYCL</sequence>
<comment type="caution">
    <text evidence="1">The sequence shown here is derived from an EMBL/GenBank/DDBJ whole genome shotgun (WGS) entry which is preliminary data.</text>
</comment>
<evidence type="ECO:0000313" key="2">
    <source>
        <dbReference type="Proteomes" id="UP000238137"/>
    </source>
</evidence>
<evidence type="ECO:0008006" key="3">
    <source>
        <dbReference type="Google" id="ProtNLM"/>
    </source>
</evidence>
<organism evidence="1 2">
    <name type="scientific">Paracoccus methylarcula</name>
    <dbReference type="NCBI Taxonomy" id="72022"/>
    <lineage>
        <taxon>Bacteria</taxon>
        <taxon>Pseudomonadati</taxon>
        <taxon>Pseudomonadota</taxon>
        <taxon>Alphaproteobacteria</taxon>
        <taxon>Rhodobacterales</taxon>
        <taxon>Paracoccaceae</taxon>
        <taxon>Paracoccus</taxon>
    </lineage>
</organism>
<evidence type="ECO:0000313" key="1">
    <source>
        <dbReference type="EMBL" id="RNF33564.1"/>
    </source>
</evidence>
<proteinExistence type="predicted"/>